<dbReference type="Proteomes" id="UP000244855">
    <property type="component" value="Unassembled WGS sequence"/>
</dbReference>
<evidence type="ECO:0000256" key="3">
    <source>
        <dbReference type="ARBA" id="ARBA00023211"/>
    </source>
</evidence>
<dbReference type="GO" id="GO:0016798">
    <property type="term" value="F:hydrolase activity, acting on glycosyl bonds"/>
    <property type="evidence" value="ECO:0007669"/>
    <property type="project" value="UniProtKB-KW"/>
</dbReference>
<gene>
    <name evidence="8" type="ORF">DM02DRAFT_617785</name>
</gene>
<keyword evidence="2" id="KW-0378">Hydrolase</keyword>
<dbReference type="Gene3D" id="3.40.1790.10">
    <property type="entry name" value="Indigoidine synthase domain"/>
    <property type="match status" value="1"/>
</dbReference>
<dbReference type="STRING" id="97972.A0A2V1DC56"/>
<dbReference type="InterPro" id="IPR007342">
    <property type="entry name" value="PsuG"/>
</dbReference>
<evidence type="ECO:0000256" key="6">
    <source>
        <dbReference type="SAM" id="MobiDB-lite"/>
    </source>
</evidence>
<evidence type="ECO:0000256" key="5">
    <source>
        <dbReference type="ARBA" id="ARBA00023295"/>
    </source>
</evidence>
<dbReference type="EMBL" id="KZ805489">
    <property type="protein sequence ID" value="PVH95631.1"/>
    <property type="molecule type" value="Genomic_DNA"/>
</dbReference>
<dbReference type="Pfam" id="PF00294">
    <property type="entry name" value="PfkB"/>
    <property type="match status" value="2"/>
</dbReference>
<dbReference type="CDD" id="cd01941">
    <property type="entry name" value="YeiC_kinase_like"/>
    <property type="match status" value="1"/>
</dbReference>
<dbReference type="Gene3D" id="3.40.1190.20">
    <property type="match status" value="1"/>
</dbReference>
<name>A0A2V1DC56_9PLEO</name>
<evidence type="ECO:0000313" key="8">
    <source>
        <dbReference type="EMBL" id="PVH95631.1"/>
    </source>
</evidence>
<dbReference type="PANTHER" id="PTHR42909:SF1">
    <property type="entry name" value="CARBOHYDRATE KINASE PFKB DOMAIN-CONTAINING PROTEIN"/>
    <property type="match status" value="1"/>
</dbReference>
<dbReference type="GO" id="GO:0005737">
    <property type="term" value="C:cytoplasm"/>
    <property type="evidence" value="ECO:0007669"/>
    <property type="project" value="TreeGrafter"/>
</dbReference>
<dbReference type="InterPro" id="IPR011611">
    <property type="entry name" value="PfkB_dom"/>
</dbReference>
<dbReference type="SUPFAM" id="SSF53613">
    <property type="entry name" value="Ribokinase-like"/>
    <property type="match status" value="1"/>
</dbReference>
<protein>
    <recommendedName>
        <fullName evidence="7">Carbohydrate kinase PfkB domain-containing protein</fullName>
    </recommendedName>
</protein>
<dbReference type="HAMAP" id="MF_01876">
    <property type="entry name" value="PsiMP_glycosidase"/>
    <property type="match status" value="1"/>
</dbReference>
<feature type="compositionally biased region" description="Polar residues" evidence="6">
    <location>
        <begin position="356"/>
        <end position="388"/>
    </location>
</feature>
<keyword evidence="5" id="KW-0326">Glycosidase</keyword>
<keyword evidence="9" id="KW-1185">Reference proteome</keyword>
<dbReference type="SUPFAM" id="SSF110581">
    <property type="entry name" value="Indigoidine synthase A-like"/>
    <property type="match status" value="1"/>
</dbReference>
<evidence type="ECO:0000256" key="1">
    <source>
        <dbReference type="ARBA" id="ARBA00022723"/>
    </source>
</evidence>
<evidence type="ECO:0000256" key="2">
    <source>
        <dbReference type="ARBA" id="ARBA00022801"/>
    </source>
</evidence>
<dbReference type="InterPro" id="IPR022830">
    <property type="entry name" value="Indigdn_synthA-like"/>
</dbReference>
<proteinExistence type="inferred from homology"/>
<dbReference type="GO" id="GO:0046872">
    <property type="term" value="F:metal ion binding"/>
    <property type="evidence" value="ECO:0007669"/>
    <property type="project" value="UniProtKB-KW"/>
</dbReference>
<feature type="region of interest" description="Disordered" evidence="6">
    <location>
        <begin position="349"/>
        <end position="388"/>
    </location>
</feature>
<dbReference type="AlphaFoldDB" id="A0A2V1DC56"/>
<organism evidence="8 9">
    <name type="scientific">Periconia macrospinosa</name>
    <dbReference type="NCBI Taxonomy" id="97972"/>
    <lineage>
        <taxon>Eukaryota</taxon>
        <taxon>Fungi</taxon>
        <taxon>Dikarya</taxon>
        <taxon>Ascomycota</taxon>
        <taxon>Pezizomycotina</taxon>
        <taxon>Dothideomycetes</taxon>
        <taxon>Pleosporomycetidae</taxon>
        <taxon>Pleosporales</taxon>
        <taxon>Massarineae</taxon>
        <taxon>Periconiaceae</taxon>
        <taxon>Periconia</taxon>
    </lineage>
</organism>
<dbReference type="PANTHER" id="PTHR42909">
    <property type="entry name" value="ZGC:136858"/>
    <property type="match status" value="1"/>
</dbReference>
<sequence length="778" mass="82307">MLLNRAIGRPRLPRGLCEPRAVLGKRFLTNNGFFRVSEEVREAINSNKPVVALETTIYTHGFPYPENLALASLLESTVRVNGGVPATIGILDGIAHVGLEPEQLIRLASSGGQPTTLKLSRRDLSYVGGMRLAGKNFNGGTTIAGTMILAHLAGIKVFGTGGLGGVHRGAESSMDISADLTELGRTPVAVVSSGCKSFLDIPRTLEYLETEGVFVGTFADGREGNVDFPAFWSRDSGVKSPTTIQNEIEAAAIIHAQHTLKIESGLHFANPIPADAAIPKETMDAVIAEALRQADASGVIGKDNTPFVLNKIKELTKGSSIPANRKLIESNVRRATIVARELAILENEQDEAQGRVSPSFTPAFPTSNLSSAQRLNNTPLGDTSPPSISTKVDTADVVVAGALAVDFSCDYAPFTDTSSPVDPAFHTSNPAIINQTLGGVAHNIAKAAQFLGASVQLHSAVGDDLSGRAALGQLGEDGMPTEGVKVIPHPARTAQYVAVNNSNKDLTLAMADMKILESIPAPTMDDMLRKVSSAQPKLLILDANWDSATLHKLIAIGQNSASTTTIFEPVSTAKSLRVLPSKPEYGPIVDIITPNEFELKALHDHAYATGLFDDPNWFATIDAIGIPSSGLRVALSVTTTPSIVDSGIPQQAIKLLPFFPTILTKVGPQGVLLTQLIEPEDPILSSPEHAQYVLARNTTGDGKVGGLYVKLFAPEVVLKDEEVVSVNGIGDTFVGALAAGLVKGKNVRDVVGFAQKASLLSLKSKESVSPELRKLRAD</sequence>
<reference evidence="8 9" key="1">
    <citation type="journal article" date="2018" name="Sci. Rep.">
        <title>Comparative genomics provides insights into the lifestyle and reveals functional heterogeneity of dark septate endophytic fungi.</title>
        <authorList>
            <person name="Knapp D.G."/>
            <person name="Nemeth J.B."/>
            <person name="Barry K."/>
            <person name="Hainaut M."/>
            <person name="Henrissat B."/>
            <person name="Johnson J."/>
            <person name="Kuo A."/>
            <person name="Lim J.H.P."/>
            <person name="Lipzen A."/>
            <person name="Nolan M."/>
            <person name="Ohm R.A."/>
            <person name="Tamas L."/>
            <person name="Grigoriev I.V."/>
            <person name="Spatafora J.W."/>
            <person name="Nagy L.G."/>
            <person name="Kovacs G.M."/>
        </authorList>
    </citation>
    <scope>NUCLEOTIDE SEQUENCE [LARGE SCALE GENOMIC DNA]</scope>
    <source>
        <strain evidence="8 9">DSE2036</strain>
    </source>
</reference>
<keyword evidence="3" id="KW-0464">Manganese</keyword>
<dbReference type="InterPro" id="IPR029056">
    <property type="entry name" value="Ribokinase-like"/>
</dbReference>
<evidence type="ECO:0000259" key="7">
    <source>
        <dbReference type="Pfam" id="PF00294"/>
    </source>
</evidence>
<dbReference type="Pfam" id="PF04227">
    <property type="entry name" value="Indigoidine_A"/>
    <property type="match status" value="1"/>
</dbReference>
<keyword evidence="1" id="KW-0479">Metal-binding</keyword>
<evidence type="ECO:0000313" key="9">
    <source>
        <dbReference type="Proteomes" id="UP000244855"/>
    </source>
</evidence>
<dbReference type="GO" id="GO:0004730">
    <property type="term" value="F:pseudouridylate synthase activity"/>
    <property type="evidence" value="ECO:0007669"/>
    <property type="project" value="InterPro"/>
</dbReference>
<dbReference type="OrthoDB" id="198885at2759"/>
<feature type="domain" description="Carbohydrate kinase PfkB" evidence="7">
    <location>
        <begin position="432"/>
        <end position="605"/>
    </location>
</feature>
<feature type="domain" description="Carbohydrate kinase PfkB" evidence="7">
    <location>
        <begin position="719"/>
        <end position="769"/>
    </location>
</feature>
<keyword evidence="4" id="KW-0456">Lyase</keyword>
<evidence type="ECO:0000256" key="4">
    <source>
        <dbReference type="ARBA" id="ARBA00023239"/>
    </source>
</evidence>
<accession>A0A2V1DC56</accession>